<name>A0A2C9LW32_BIOGL</name>
<keyword evidence="1" id="KW-0732">Signal</keyword>
<dbReference type="VEuPathDB" id="VectorBase:BGLAX_041358"/>
<dbReference type="GO" id="GO:0008061">
    <property type="term" value="F:chitin binding"/>
    <property type="evidence" value="ECO:0007669"/>
    <property type="project" value="InterPro"/>
</dbReference>
<sequence>MKLGLCFLLVQVIVLVSVALAKKDKNSYESQSGNESSDNDNQRRVRCLELNDSCERVRNGVYGLCTDCNSGQYIVCANGRKQVRSCPKLPPLGTQLVYDAYRRSCRRTCQDVTTTTTTTTTTSYQETPGTI</sequence>
<dbReference type="OrthoDB" id="10305825at2759"/>
<accession>A0A2C9LW32</accession>
<protein>
    <recommendedName>
        <fullName evidence="4">Secreted protein</fullName>
    </recommendedName>
</protein>
<evidence type="ECO:0008006" key="4">
    <source>
        <dbReference type="Google" id="ProtNLM"/>
    </source>
</evidence>
<reference evidence="2" key="1">
    <citation type="submission" date="2020-05" db="UniProtKB">
        <authorList>
            <consortium name="EnsemblMetazoa"/>
        </authorList>
    </citation>
    <scope>IDENTIFICATION</scope>
    <source>
        <strain evidence="2">BB02</strain>
    </source>
</reference>
<dbReference type="EnsemblMetazoa" id="BGLB035643-RA">
    <property type="protein sequence ID" value="BGLB035643-PA"/>
    <property type="gene ID" value="BGLB035643"/>
</dbReference>
<feature type="signal peptide" evidence="1">
    <location>
        <begin position="1"/>
        <end position="21"/>
    </location>
</feature>
<evidence type="ECO:0000313" key="3">
    <source>
        <dbReference type="Proteomes" id="UP000076420"/>
    </source>
</evidence>
<dbReference type="Proteomes" id="UP000076420">
    <property type="component" value="Unassembled WGS sequence"/>
</dbReference>
<dbReference type="KEGG" id="bgt:106055144"/>
<organism evidence="2 3">
    <name type="scientific">Biomphalaria glabrata</name>
    <name type="common">Bloodfluke planorb</name>
    <name type="synonym">Freshwater snail</name>
    <dbReference type="NCBI Taxonomy" id="6526"/>
    <lineage>
        <taxon>Eukaryota</taxon>
        <taxon>Metazoa</taxon>
        <taxon>Spiralia</taxon>
        <taxon>Lophotrochozoa</taxon>
        <taxon>Mollusca</taxon>
        <taxon>Gastropoda</taxon>
        <taxon>Heterobranchia</taxon>
        <taxon>Euthyneura</taxon>
        <taxon>Panpulmonata</taxon>
        <taxon>Hygrophila</taxon>
        <taxon>Lymnaeoidea</taxon>
        <taxon>Planorbidae</taxon>
        <taxon>Biomphalaria</taxon>
    </lineage>
</organism>
<gene>
    <name evidence="2" type="primary">106055144</name>
</gene>
<feature type="chain" id="PRO_5012519337" description="Secreted protein" evidence="1">
    <location>
        <begin position="22"/>
        <end position="131"/>
    </location>
</feature>
<dbReference type="AlphaFoldDB" id="A0A2C9LW32"/>
<evidence type="ECO:0000256" key="1">
    <source>
        <dbReference type="SAM" id="SignalP"/>
    </source>
</evidence>
<evidence type="ECO:0000313" key="2">
    <source>
        <dbReference type="EnsemblMetazoa" id="BGLB035643-PA"/>
    </source>
</evidence>
<dbReference type="VEuPathDB" id="VectorBase:BGLB035643"/>
<dbReference type="InterPro" id="IPR036508">
    <property type="entry name" value="Chitin-bd_dom_sf"/>
</dbReference>
<proteinExistence type="predicted"/>
<dbReference type="SUPFAM" id="SSF57625">
    <property type="entry name" value="Invertebrate chitin-binding proteins"/>
    <property type="match status" value="1"/>
</dbReference>